<sequence>MALPVNHDPPASSTFEQPALPKLSSTPTVHPGCCLALSAPLLTFISSVLPPPPHLALSIGSGYGLFEALLLASPYTLNIIGVEVHPSPNQYLPPSNHESVSGSRFLHPLAAKAKAWLFIYPRRVGMITEYFDAYGDTHVETVVWVGPKADWEDYKGCFGQRWTVDVESVDEVGGRAWELIALARKKAAR</sequence>
<proteinExistence type="predicted"/>
<reference evidence="2" key="1">
    <citation type="journal article" date="2020" name="Stud. Mycol.">
        <title>101 Dothideomycetes genomes: a test case for predicting lifestyles and emergence of pathogens.</title>
        <authorList>
            <person name="Haridas S."/>
            <person name="Albert R."/>
            <person name="Binder M."/>
            <person name="Bloem J."/>
            <person name="Labutti K."/>
            <person name="Salamov A."/>
            <person name="Andreopoulos B."/>
            <person name="Baker S."/>
            <person name="Barry K."/>
            <person name="Bills G."/>
            <person name="Bluhm B."/>
            <person name="Cannon C."/>
            <person name="Castanera R."/>
            <person name="Culley D."/>
            <person name="Daum C."/>
            <person name="Ezra D."/>
            <person name="Gonzalez J."/>
            <person name="Henrissat B."/>
            <person name="Kuo A."/>
            <person name="Liang C."/>
            <person name="Lipzen A."/>
            <person name="Lutzoni F."/>
            <person name="Magnuson J."/>
            <person name="Mondo S."/>
            <person name="Nolan M."/>
            <person name="Ohm R."/>
            <person name="Pangilinan J."/>
            <person name="Park H.-J."/>
            <person name="Ramirez L."/>
            <person name="Alfaro M."/>
            <person name="Sun H."/>
            <person name="Tritt A."/>
            <person name="Yoshinaga Y."/>
            <person name="Zwiers L.-H."/>
            <person name="Turgeon B."/>
            <person name="Goodwin S."/>
            <person name="Spatafora J."/>
            <person name="Crous P."/>
            <person name="Grigoriev I."/>
        </authorList>
    </citation>
    <scope>NUCLEOTIDE SEQUENCE</scope>
    <source>
        <strain evidence="2">CBS 279.74</strain>
    </source>
</reference>
<dbReference type="AlphaFoldDB" id="A0A6G1KFD3"/>
<dbReference type="OrthoDB" id="2151982at2759"/>
<keyword evidence="3" id="KW-1185">Reference proteome</keyword>
<evidence type="ECO:0000313" key="2">
    <source>
        <dbReference type="EMBL" id="KAF2711067.1"/>
    </source>
</evidence>
<evidence type="ECO:0000256" key="1">
    <source>
        <dbReference type="SAM" id="MobiDB-lite"/>
    </source>
</evidence>
<dbReference type="Proteomes" id="UP000799428">
    <property type="component" value="Unassembled WGS sequence"/>
</dbReference>
<evidence type="ECO:0000313" key="3">
    <source>
        <dbReference type="Proteomes" id="UP000799428"/>
    </source>
</evidence>
<dbReference type="EMBL" id="MU005768">
    <property type="protein sequence ID" value="KAF2711067.1"/>
    <property type="molecule type" value="Genomic_DNA"/>
</dbReference>
<name>A0A6G1KFD3_9PLEO</name>
<protein>
    <submittedName>
        <fullName evidence="2">Uncharacterized protein</fullName>
    </submittedName>
</protein>
<feature type="region of interest" description="Disordered" evidence="1">
    <location>
        <begin position="1"/>
        <end position="23"/>
    </location>
</feature>
<gene>
    <name evidence="2" type="ORF">K504DRAFT_501001</name>
</gene>
<accession>A0A6G1KFD3</accession>
<organism evidence="2 3">
    <name type="scientific">Pleomassaria siparia CBS 279.74</name>
    <dbReference type="NCBI Taxonomy" id="1314801"/>
    <lineage>
        <taxon>Eukaryota</taxon>
        <taxon>Fungi</taxon>
        <taxon>Dikarya</taxon>
        <taxon>Ascomycota</taxon>
        <taxon>Pezizomycotina</taxon>
        <taxon>Dothideomycetes</taxon>
        <taxon>Pleosporomycetidae</taxon>
        <taxon>Pleosporales</taxon>
        <taxon>Pleomassariaceae</taxon>
        <taxon>Pleomassaria</taxon>
    </lineage>
</organism>